<dbReference type="Proteomes" id="UP000027822">
    <property type="component" value="Unassembled WGS sequence"/>
</dbReference>
<feature type="transmembrane region" description="Helical" evidence="1">
    <location>
        <begin position="66"/>
        <end position="86"/>
    </location>
</feature>
<reference evidence="2 3" key="1">
    <citation type="submission" date="2014-06" db="EMBL/GenBank/DDBJ databases">
        <title>Draft genome sequence of Bacillus manliponensis JCM 15802 (MCCC 1A00708).</title>
        <authorList>
            <person name="Lai Q."/>
            <person name="Liu Y."/>
            <person name="Shao Z."/>
        </authorList>
    </citation>
    <scope>NUCLEOTIDE SEQUENCE [LARGE SCALE GENOMIC DNA]</scope>
    <source>
        <strain evidence="2 3">JCM 15802</strain>
    </source>
</reference>
<accession>A0A073JZW7</accession>
<gene>
    <name evidence="2" type="ORF">BAMA_21325</name>
</gene>
<protein>
    <recommendedName>
        <fullName evidence="4">Cell division protein</fullName>
    </recommendedName>
</protein>
<dbReference type="OrthoDB" id="5520726at2"/>
<dbReference type="STRING" id="574376.BAMA_21325"/>
<evidence type="ECO:0000313" key="2">
    <source>
        <dbReference type="EMBL" id="KEK19785.1"/>
    </source>
</evidence>
<evidence type="ECO:0000256" key="1">
    <source>
        <dbReference type="SAM" id="Phobius"/>
    </source>
</evidence>
<proteinExistence type="predicted"/>
<sequence length="284" mass="32082">MFQARLSYVLSLFVMLPPLLIGVIAMNVNNVPKMIWMQNIIIFLIGVIISYFVIWKRKFLGMGQVTYVPIACTIFLLALTFIDPRIDDVHRWISFGPIKLYIASIVLPLLILLLGRCLSQNNWGKTFLITCIVTVILFLQPDASQLTAFVIPMALLLWRKADAKVSRALSVCMLFVFIALSWIYLDHLAPVLYVEDIMDLVRKLGIGWSIIGIMSLLLLPAPFIFSPPSQEKLVSFCIGLYFLILLISAYIGHFPVPLMGYGVSPIIGYFIAITWLAQKKAYCT</sequence>
<feature type="transmembrane region" description="Helical" evidence="1">
    <location>
        <begin position="35"/>
        <end position="54"/>
    </location>
</feature>
<feature type="transmembrane region" description="Helical" evidence="1">
    <location>
        <begin position="258"/>
        <end position="277"/>
    </location>
</feature>
<feature type="transmembrane region" description="Helical" evidence="1">
    <location>
        <begin position="6"/>
        <end position="28"/>
    </location>
</feature>
<name>A0A073JZW7_9BACI</name>
<keyword evidence="1" id="KW-1133">Transmembrane helix</keyword>
<dbReference type="eggNOG" id="COG0772">
    <property type="taxonomic scope" value="Bacteria"/>
</dbReference>
<keyword evidence="1" id="KW-0812">Transmembrane</keyword>
<keyword evidence="3" id="KW-1185">Reference proteome</keyword>
<feature type="transmembrane region" description="Helical" evidence="1">
    <location>
        <begin position="127"/>
        <end position="158"/>
    </location>
</feature>
<feature type="transmembrane region" description="Helical" evidence="1">
    <location>
        <begin position="98"/>
        <end position="115"/>
    </location>
</feature>
<comment type="caution">
    <text evidence="2">The sequence shown here is derived from an EMBL/GenBank/DDBJ whole genome shotgun (WGS) entry which is preliminary data.</text>
</comment>
<feature type="transmembrane region" description="Helical" evidence="1">
    <location>
        <begin position="205"/>
        <end position="226"/>
    </location>
</feature>
<feature type="transmembrane region" description="Helical" evidence="1">
    <location>
        <begin position="165"/>
        <end position="185"/>
    </location>
</feature>
<evidence type="ECO:0008006" key="4">
    <source>
        <dbReference type="Google" id="ProtNLM"/>
    </source>
</evidence>
<dbReference type="AlphaFoldDB" id="A0A073JZW7"/>
<feature type="transmembrane region" description="Helical" evidence="1">
    <location>
        <begin position="233"/>
        <end position="252"/>
    </location>
</feature>
<dbReference type="EMBL" id="JOTN01000006">
    <property type="protein sequence ID" value="KEK19785.1"/>
    <property type="molecule type" value="Genomic_DNA"/>
</dbReference>
<keyword evidence="1" id="KW-0472">Membrane</keyword>
<dbReference type="RefSeq" id="WP_034638602.1">
    <property type="nucleotide sequence ID" value="NZ_CBCSJC010000031.1"/>
</dbReference>
<evidence type="ECO:0000313" key="3">
    <source>
        <dbReference type="Proteomes" id="UP000027822"/>
    </source>
</evidence>
<organism evidence="2 3">
    <name type="scientific">Bacillus manliponensis</name>
    <dbReference type="NCBI Taxonomy" id="574376"/>
    <lineage>
        <taxon>Bacteria</taxon>
        <taxon>Bacillati</taxon>
        <taxon>Bacillota</taxon>
        <taxon>Bacilli</taxon>
        <taxon>Bacillales</taxon>
        <taxon>Bacillaceae</taxon>
        <taxon>Bacillus</taxon>
        <taxon>Bacillus cereus group</taxon>
    </lineage>
</organism>